<evidence type="ECO:0000256" key="1">
    <source>
        <dbReference type="SAM" id="Phobius"/>
    </source>
</evidence>
<feature type="transmembrane region" description="Helical" evidence="1">
    <location>
        <begin position="758"/>
        <end position="780"/>
    </location>
</feature>
<keyword evidence="1" id="KW-1133">Transmembrane helix</keyword>
<keyword evidence="1" id="KW-0812">Transmembrane</keyword>
<sequence length="840" mass="98793">MKYGFNQYYYTAAPDLFNKSRKSGWGIFGSSTPDHNIENERAEQISKDWVPMRLEEEKAFPIEYVMYYEDRYIAGGTTSCSTLIEGDNRPNTWTHVMIPEKKGEESFLSCLSVSSFDKVQREDQKIRLNKVMIPYDRTLETRSGLKSWQEECTDAYFLKLLLSGLSGAKRILITDHDLLEDDFEAYQLLARKMMYHIYYMLPGCWRKELNFITPMMPKYFLLSSEKPKGARFYFGPEDQHEQYDQVISMQQGRELEIRDFYDSLLTRMSELFHEHNELYEEIGKKFQKNNYAANEKDYIWHFIFEMVEREIPIDWASFGLDEYQEAYNQAWMDSERRNDFLKITDVLLETREDAVVSPDFFSIYCRMIRAFSGEMDLNIWEEVIRQAVRWMMQMEGREENLLEQYLQILSEAGIRSDIEAEIQGIVMQQSTGIQRKAAEILDHLTAADEMDLWWTAYSSLKEIFSENIEQKLSDLFIHAKSVSEKEKVLDLDDQIFDGKVRAGLTERLLKKLRNVTFQDMKQRQLWETGKEELKILSPEEYQKIRTRLEAEENNQKKNEARMASDEELQELLLSVNYSQNKEQYHYVLDNISSRILKCDTLKDEVQFNLFCYYYICYPDASREKKDKFWQLCTLEWFSKLEQLLQDPAAEVLEDVLNYEGMPFEGKLFFLYHSSMQNPLEDARKAIRRQLKTFSTPERETAKHFFSQENAQVRRILIQELNHSDKNQMIDNIQLVIKSAFWIAAVLLVYEGISQLDRIHPIAAVAAWVVILTVCLVKLLLSMKKKKEVVQDDMLLFGGLLWISCGAVIRALCGMIGVAVYLVVLLIISLAVLLTSSRRNR</sequence>
<comment type="caution">
    <text evidence="2">The sequence shown here is derived from an EMBL/GenBank/DDBJ whole genome shotgun (WGS) entry which is preliminary data.</text>
</comment>
<proteinExistence type="predicted"/>
<gene>
    <name evidence="2" type="ORF">H9754_13020</name>
</gene>
<dbReference type="AlphaFoldDB" id="A0A9D2PM56"/>
<reference evidence="2" key="1">
    <citation type="journal article" date="2021" name="PeerJ">
        <title>Extensive microbial diversity within the chicken gut microbiome revealed by metagenomics and culture.</title>
        <authorList>
            <person name="Gilroy R."/>
            <person name="Ravi A."/>
            <person name="Getino M."/>
            <person name="Pursley I."/>
            <person name="Horton D.L."/>
            <person name="Alikhan N.F."/>
            <person name="Baker D."/>
            <person name="Gharbi K."/>
            <person name="Hall N."/>
            <person name="Watson M."/>
            <person name="Adriaenssens E.M."/>
            <person name="Foster-Nyarko E."/>
            <person name="Jarju S."/>
            <person name="Secka A."/>
            <person name="Antonio M."/>
            <person name="Oren A."/>
            <person name="Chaudhuri R.R."/>
            <person name="La Ragione R."/>
            <person name="Hildebrand F."/>
            <person name="Pallen M.J."/>
        </authorList>
    </citation>
    <scope>NUCLEOTIDE SEQUENCE</scope>
    <source>
        <strain evidence="2">ChiSjej3B21-8574</strain>
    </source>
</reference>
<organism evidence="2 3">
    <name type="scientific">Candidatus Anaerostipes avistercoris</name>
    <dbReference type="NCBI Taxonomy" id="2838462"/>
    <lineage>
        <taxon>Bacteria</taxon>
        <taxon>Bacillati</taxon>
        <taxon>Bacillota</taxon>
        <taxon>Clostridia</taxon>
        <taxon>Lachnospirales</taxon>
        <taxon>Lachnospiraceae</taxon>
        <taxon>Anaerostipes</taxon>
    </lineage>
</organism>
<dbReference type="Proteomes" id="UP000823904">
    <property type="component" value="Unassembled WGS sequence"/>
</dbReference>
<protein>
    <submittedName>
        <fullName evidence="2">Uncharacterized protein</fullName>
    </submittedName>
</protein>
<feature type="transmembrane region" description="Helical" evidence="1">
    <location>
        <begin position="817"/>
        <end position="835"/>
    </location>
</feature>
<evidence type="ECO:0000313" key="3">
    <source>
        <dbReference type="Proteomes" id="UP000823904"/>
    </source>
</evidence>
<name>A0A9D2PM56_9FIRM</name>
<dbReference type="EMBL" id="DWWD01000048">
    <property type="protein sequence ID" value="HJC51468.1"/>
    <property type="molecule type" value="Genomic_DNA"/>
</dbReference>
<feature type="transmembrane region" description="Helical" evidence="1">
    <location>
        <begin position="792"/>
        <end position="811"/>
    </location>
</feature>
<accession>A0A9D2PM56</accession>
<reference evidence="2" key="2">
    <citation type="submission" date="2021-04" db="EMBL/GenBank/DDBJ databases">
        <authorList>
            <person name="Gilroy R."/>
        </authorList>
    </citation>
    <scope>NUCLEOTIDE SEQUENCE</scope>
    <source>
        <strain evidence="2">ChiSjej3B21-8574</strain>
    </source>
</reference>
<evidence type="ECO:0000313" key="2">
    <source>
        <dbReference type="EMBL" id="HJC51468.1"/>
    </source>
</evidence>
<keyword evidence="1" id="KW-0472">Membrane</keyword>